<dbReference type="InterPro" id="IPR012944">
    <property type="entry name" value="SusD_RagB_dom"/>
</dbReference>
<dbReference type="GO" id="GO:0009279">
    <property type="term" value="C:cell outer membrane"/>
    <property type="evidence" value="ECO:0007669"/>
    <property type="project" value="UniProtKB-SubCell"/>
</dbReference>
<dbReference type="SUPFAM" id="SSF48452">
    <property type="entry name" value="TPR-like"/>
    <property type="match status" value="1"/>
</dbReference>
<dbReference type="RefSeq" id="WP_168742009.1">
    <property type="nucleotide sequence ID" value="NZ_JABAHZ010000008.1"/>
</dbReference>
<dbReference type="Proteomes" id="UP000552864">
    <property type="component" value="Unassembled WGS sequence"/>
</dbReference>
<organism evidence="8 9">
    <name type="scientific">Chitinophaga eiseniae</name>
    <dbReference type="NCBI Taxonomy" id="634771"/>
    <lineage>
        <taxon>Bacteria</taxon>
        <taxon>Pseudomonadati</taxon>
        <taxon>Bacteroidota</taxon>
        <taxon>Chitinophagia</taxon>
        <taxon>Chitinophagales</taxon>
        <taxon>Chitinophagaceae</taxon>
        <taxon>Chitinophaga</taxon>
    </lineage>
</organism>
<keyword evidence="9" id="KW-1185">Reference proteome</keyword>
<evidence type="ECO:0000256" key="3">
    <source>
        <dbReference type="ARBA" id="ARBA00022729"/>
    </source>
</evidence>
<dbReference type="EMBL" id="JABAHZ010000008">
    <property type="protein sequence ID" value="NLR82170.1"/>
    <property type="molecule type" value="Genomic_DNA"/>
</dbReference>
<accession>A0A847SG09</accession>
<protein>
    <submittedName>
        <fullName evidence="8">RagB/SusD family nutrient uptake outer membrane protein</fullName>
    </submittedName>
</protein>
<gene>
    <name evidence="8" type="ORF">HGH91_26365</name>
</gene>
<keyword evidence="4" id="KW-0472">Membrane</keyword>
<feature type="domain" description="SusD-like N-terminal" evidence="7">
    <location>
        <begin position="21"/>
        <end position="242"/>
    </location>
</feature>
<name>A0A847SG09_9BACT</name>
<evidence type="ECO:0000259" key="6">
    <source>
        <dbReference type="Pfam" id="PF07980"/>
    </source>
</evidence>
<dbReference type="Gene3D" id="1.25.40.390">
    <property type="match status" value="1"/>
</dbReference>
<dbReference type="InterPro" id="IPR033985">
    <property type="entry name" value="SusD-like_N"/>
</dbReference>
<evidence type="ECO:0000313" key="9">
    <source>
        <dbReference type="Proteomes" id="UP000552864"/>
    </source>
</evidence>
<dbReference type="InterPro" id="IPR011990">
    <property type="entry name" value="TPR-like_helical_dom_sf"/>
</dbReference>
<feature type="domain" description="RagB/SusD" evidence="6">
    <location>
        <begin position="348"/>
        <end position="444"/>
    </location>
</feature>
<comment type="subcellular location">
    <subcellularLocation>
        <location evidence="1">Cell outer membrane</location>
    </subcellularLocation>
</comment>
<evidence type="ECO:0000256" key="1">
    <source>
        <dbReference type="ARBA" id="ARBA00004442"/>
    </source>
</evidence>
<evidence type="ECO:0000256" key="4">
    <source>
        <dbReference type="ARBA" id="ARBA00023136"/>
    </source>
</evidence>
<reference evidence="8 9" key="1">
    <citation type="submission" date="2020-04" db="EMBL/GenBank/DDBJ databases">
        <authorList>
            <person name="Yin C."/>
        </authorList>
    </citation>
    <scope>NUCLEOTIDE SEQUENCE [LARGE SCALE GENOMIC DNA]</scope>
    <source>
        <strain evidence="8 9">Ak56</strain>
    </source>
</reference>
<evidence type="ECO:0000256" key="5">
    <source>
        <dbReference type="ARBA" id="ARBA00023237"/>
    </source>
</evidence>
<sequence length="472" mass="54307">MKFRIWLPVILLLLCSTGCKKWLEVSPRSQVKEDEFFTSQGGFQDALTGVYAKMVGRPLYGDYLTMSFLDVLAQRYRPADYYHVFKDDAQFLYQNATVKVHIADIWRGMYSALVNDNNILRYLEINKSVLTTPRYTLIKGEALGLRALMHFDLVRMFGASFVAGADKPAIPYVTEVTQRPTEISTTRQVTDKVITDLLEALSLLEKADPMNGGPDDGSVFLQHREGRMNYLAVKALLARVYLYKNDKVNAGKMAAEVIAAAKITWVTPRQITFYTDYTFSGEHLFNLQVINMKASVDAYFKYHEDETYTSGKAQYELKNDKSVTQRVFETSSGGGTDYRYAYLFKDQSGFQYHIKFWQDDQAKMTLKYRYLMPLIRISEMYYIAAECEADPAKAAAYLNTVRFNRGVVNLPAGLNATQIQEEIRKEYQKEFFSEGQYFFYCKRMNLNKIGDKVITPEKVYPLPLPDNEIDLR</sequence>
<evidence type="ECO:0000259" key="7">
    <source>
        <dbReference type="Pfam" id="PF14322"/>
    </source>
</evidence>
<comment type="caution">
    <text evidence="8">The sequence shown here is derived from an EMBL/GenBank/DDBJ whole genome shotgun (WGS) entry which is preliminary data.</text>
</comment>
<dbReference type="AlphaFoldDB" id="A0A847SG09"/>
<keyword evidence="5" id="KW-0998">Cell outer membrane</keyword>
<keyword evidence="3" id="KW-0732">Signal</keyword>
<evidence type="ECO:0000313" key="8">
    <source>
        <dbReference type="EMBL" id="NLR82170.1"/>
    </source>
</evidence>
<dbReference type="Pfam" id="PF14322">
    <property type="entry name" value="SusD-like_3"/>
    <property type="match status" value="1"/>
</dbReference>
<dbReference type="Pfam" id="PF07980">
    <property type="entry name" value="SusD_RagB"/>
    <property type="match status" value="1"/>
</dbReference>
<evidence type="ECO:0000256" key="2">
    <source>
        <dbReference type="ARBA" id="ARBA00006275"/>
    </source>
</evidence>
<comment type="similarity">
    <text evidence="2">Belongs to the SusD family.</text>
</comment>
<proteinExistence type="inferred from homology"/>